<sequence>MTEQLYAYDPAEALTSPEAIAEFMTDAFASGDVGYIAKALGVVARARGMTDMARETGLSREQLYRSFSEEGNPTLKTLLAVMQVIGLDITAQPRAAT</sequence>
<dbReference type="PANTHER" id="PTHR40275">
    <property type="entry name" value="SSL7038 PROTEIN"/>
    <property type="match status" value="1"/>
</dbReference>
<evidence type="ECO:0000313" key="5">
    <source>
        <dbReference type="Proteomes" id="UP000269044"/>
    </source>
</evidence>
<dbReference type="NCBIfam" id="TIGR02684">
    <property type="entry name" value="dnstrm_HI1420"/>
    <property type="match status" value="1"/>
</dbReference>
<gene>
    <name evidence="3" type="ORF">ALQ08_03378</name>
    <name evidence="2" type="ORF">ALQ28_03122</name>
</gene>
<dbReference type="EMBL" id="RBRA01000087">
    <property type="protein sequence ID" value="RMQ26422.1"/>
    <property type="molecule type" value="Genomic_DNA"/>
</dbReference>
<dbReference type="Proteomes" id="UP000267908">
    <property type="component" value="Unassembled WGS sequence"/>
</dbReference>
<dbReference type="InterPro" id="IPR001387">
    <property type="entry name" value="Cro/C1-type_HTH"/>
</dbReference>
<dbReference type="Proteomes" id="UP000269044">
    <property type="component" value="Unassembled WGS sequence"/>
</dbReference>
<dbReference type="PROSITE" id="PS50943">
    <property type="entry name" value="HTH_CROC1"/>
    <property type="match status" value="1"/>
</dbReference>
<dbReference type="InterPro" id="IPR014057">
    <property type="entry name" value="HI1420"/>
</dbReference>
<dbReference type="EMBL" id="RBQG01000125">
    <property type="protein sequence ID" value="RMP14874.1"/>
    <property type="molecule type" value="Genomic_DNA"/>
</dbReference>
<dbReference type="Gene3D" id="1.10.260.40">
    <property type="entry name" value="lambda repressor-like DNA-binding domains"/>
    <property type="match status" value="1"/>
</dbReference>
<dbReference type="Pfam" id="PF21716">
    <property type="entry name" value="dnstrm_HI1420"/>
    <property type="match status" value="1"/>
</dbReference>
<reference evidence="4 5" key="1">
    <citation type="submission" date="2018-08" db="EMBL/GenBank/DDBJ databases">
        <title>Recombination of ecologically and evolutionarily significant loci maintains genetic cohesion in the Pseudomonas syringae species complex.</title>
        <authorList>
            <person name="Dillon M."/>
            <person name="Thakur S."/>
            <person name="Almeida R.N.D."/>
            <person name="Weir B.S."/>
            <person name="Guttman D.S."/>
        </authorList>
    </citation>
    <scope>NUCLEOTIDE SEQUENCE [LARGE SCALE GENOMIC DNA]</scope>
    <source>
        <strain evidence="3 5">ICMP 13052</strain>
        <strain evidence="2 4">ICMP 4330</strain>
    </source>
</reference>
<organism evidence="3 5">
    <name type="scientific">Pseudomonas syringae pv. delphinii</name>
    <dbReference type="NCBI Taxonomy" id="192088"/>
    <lineage>
        <taxon>Bacteria</taxon>
        <taxon>Pseudomonadati</taxon>
        <taxon>Pseudomonadota</taxon>
        <taxon>Gammaproteobacteria</taxon>
        <taxon>Pseudomonadales</taxon>
        <taxon>Pseudomonadaceae</taxon>
        <taxon>Pseudomonas</taxon>
    </lineage>
</organism>
<comment type="caution">
    <text evidence="3">The sequence shown here is derived from an EMBL/GenBank/DDBJ whole genome shotgun (WGS) entry which is preliminary data.</text>
</comment>
<name>A0A0P9PYN9_9PSED</name>
<dbReference type="GO" id="GO:0003677">
    <property type="term" value="F:DNA binding"/>
    <property type="evidence" value="ECO:0007669"/>
    <property type="project" value="InterPro"/>
</dbReference>
<evidence type="ECO:0000259" key="1">
    <source>
        <dbReference type="PROSITE" id="PS50943"/>
    </source>
</evidence>
<dbReference type="PANTHER" id="PTHR40275:SF1">
    <property type="entry name" value="SSL7038 PROTEIN"/>
    <property type="match status" value="1"/>
</dbReference>
<evidence type="ECO:0000313" key="3">
    <source>
        <dbReference type="EMBL" id="RMQ26422.1"/>
    </source>
</evidence>
<accession>A0A0P9PYN9</accession>
<proteinExistence type="predicted"/>
<dbReference type="AlphaFoldDB" id="A0A0P9PYN9"/>
<evidence type="ECO:0000313" key="2">
    <source>
        <dbReference type="EMBL" id="RMP14874.1"/>
    </source>
</evidence>
<dbReference type="InterPro" id="IPR010982">
    <property type="entry name" value="Lambda_DNA-bd_dom_sf"/>
</dbReference>
<dbReference type="CDD" id="cd00093">
    <property type="entry name" value="HTH_XRE"/>
    <property type="match status" value="1"/>
</dbReference>
<protein>
    <submittedName>
        <fullName evidence="3">Putative transcriptional regulator</fullName>
    </submittedName>
</protein>
<feature type="domain" description="HTH cro/C1-type" evidence="1">
    <location>
        <begin position="49"/>
        <end position="92"/>
    </location>
</feature>
<evidence type="ECO:0000313" key="4">
    <source>
        <dbReference type="Proteomes" id="UP000267908"/>
    </source>
</evidence>
<dbReference type="RefSeq" id="WP_003373299.1">
    <property type="nucleotide sequence ID" value="NZ_LJQH01000135.1"/>
</dbReference>
<dbReference type="SUPFAM" id="SSF47413">
    <property type="entry name" value="lambda repressor-like DNA-binding domains"/>
    <property type="match status" value="1"/>
</dbReference>